<dbReference type="RefSeq" id="WP_102696351.1">
    <property type="nucleotide sequence ID" value="NZ_PNGJ01000001.1"/>
</dbReference>
<organism evidence="1 2">
    <name type="scientific">Hoylesella buccalis</name>
    <dbReference type="NCBI Taxonomy" id="28127"/>
    <lineage>
        <taxon>Bacteria</taxon>
        <taxon>Pseudomonadati</taxon>
        <taxon>Bacteroidota</taxon>
        <taxon>Bacteroidia</taxon>
        <taxon>Bacteroidales</taxon>
        <taxon>Prevotellaceae</taxon>
        <taxon>Hoylesella</taxon>
    </lineage>
</organism>
<sequence>MERLPHFTKHYMTEADLVALLKSRGLIISDEAKAVRYLESIGYYRLSAYMYPFLKVPKETHQYKDDTTFQQVLNLYRFDKKLRMLLLNEIEKVEIAIRRAIMNIPVQMTGDIYWLTNSIHFANQRTFQETKNTIDREYAKSTEKFIKHFKNSYCDPYPPSWILGELLTMGNVNMVYRNLKADKIRKRISHYFGLHPIVLESWITSLTLLRNACCHHSRVWNKVNSIMPVSPRRIAHPWIILPTNPQRVYFTICIIKYFLDIISPNNDMLGKMHTLFSNYPEIDLAALGFPNGWESEPLWTQQV</sequence>
<name>A0A2N6QTQ3_9BACT</name>
<dbReference type="GO" id="GO:0006508">
    <property type="term" value="P:proteolysis"/>
    <property type="evidence" value="ECO:0007669"/>
    <property type="project" value="UniProtKB-KW"/>
</dbReference>
<dbReference type="Proteomes" id="UP000235564">
    <property type="component" value="Unassembled WGS sequence"/>
</dbReference>
<evidence type="ECO:0000313" key="2">
    <source>
        <dbReference type="Proteomes" id="UP000235564"/>
    </source>
</evidence>
<comment type="caution">
    <text evidence="1">The sequence shown here is derived from an EMBL/GenBank/DDBJ whole genome shotgun (WGS) entry which is preliminary data.</text>
</comment>
<proteinExistence type="predicted"/>
<dbReference type="OrthoDB" id="5363652at2"/>
<evidence type="ECO:0000313" key="1">
    <source>
        <dbReference type="EMBL" id="PMC25426.1"/>
    </source>
</evidence>
<dbReference type="EMBL" id="PNGJ01000001">
    <property type="protein sequence ID" value="PMC25426.1"/>
    <property type="molecule type" value="Genomic_DNA"/>
</dbReference>
<keyword evidence="1" id="KW-0645">Protease</keyword>
<keyword evidence="1" id="KW-0378">Hydrolase</keyword>
<dbReference type="AlphaFoldDB" id="A0A2N6QTQ3"/>
<dbReference type="InterPro" id="IPR011664">
    <property type="entry name" value="Abi_system_AbiD/AbiF-like"/>
</dbReference>
<gene>
    <name evidence="1" type="ORF">CJ231_01105</name>
</gene>
<accession>A0A2N6QTQ3</accession>
<dbReference type="GO" id="GO:0008233">
    <property type="term" value="F:peptidase activity"/>
    <property type="evidence" value="ECO:0007669"/>
    <property type="project" value="UniProtKB-KW"/>
</dbReference>
<protein>
    <submittedName>
        <fullName evidence="1">CAAX protease</fullName>
    </submittedName>
</protein>
<reference evidence="1 2" key="1">
    <citation type="submission" date="2017-09" db="EMBL/GenBank/DDBJ databases">
        <title>Bacterial strain isolated from the female urinary microbiota.</title>
        <authorList>
            <person name="Thomas-White K."/>
            <person name="Kumar N."/>
            <person name="Forster S."/>
            <person name="Putonti C."/>
            <person name="Lawley T."/>
            <person name="Wolfe A.J."/>
        </authorList>
    </citation>
    <scope>NUCLEOTIDE SEQUENCE [LARGE SCALE GENOMIC DNA]</scope>
    <source>
        <strain evidence="1 2">UMB0536</strain>
    </source>
</reference>
<dbReference type="Pfam" id="PF07751">
    <property type="entry name" value="Abi_2"/>
    <property type="match status" value="1"/>
</dbReference>